<dbReference type="AlphaFoldDB" id="A0A7J6SXA9"/>
<comment type="caution">
    <text evidence="2">The sequence shown here is derived from an EMBL/GenBank/DDBJ whole genome shotgun (WGS) entry which is preliminary data.</text>
</comment>
<evidence type="ECO:0000313" key="3">
    <source>
        <dbReference type="EMBL" id="KAF4757944.1"/>
    </source>
</evidence>
<accession>A0A7J6SXA9</accession>
<name>A0A7J6SXA9_PEROL</name>
<keyword evidence="4" id="KW-1185">Reference proteome</keyword>
<sequence>ESQDTIGPSAVPEEQQSLATGAHSGQTAGLRLTPRFLPEGTAVHRENSGTALPHGADQLFDSCSAGTGKGAVLDAMCGALEGATHPEVGHFGQRKFFTPIGRSQWGT</sequence>
<evidence type="ECO:0000313" key="4">
    <source>
        <dbReference type="Proteomes" id="UP000553632"/>
    </source>
</evidence>
<feature type="non-terminal residue" evidence="2">
    <location>
        <position position="107"/>
    </location>
</feature>
<dbReference type="EMBL" id="JABANM010011537">
    <property type="protein sequence ID" value="KAF4737538.1"/>
    <property type="molecule type" value="Genomic_DNA"/>
</dbReference>
<reference evidence="4 5" key="1">
    <citation type="submission" date="2020-04" db="EMBL/GenBank/DDBJ databases">
        <title>Perkinsus olseni comparative genomics.</title>
        <authorList>
            <person name="Bogema D.R."/>
        </authorList>
    </citation>
    <scope>NUCLEOTIDE SEQUENCE [LARGE SCALE GENOMIC DNA]</scope>
    <source>
        <strain evidence="2">ATCC PRA-205</strain>
        <strain evidence="3 4">ATCC PRA-207</strain>
    </source>
</reference>
<dbReference type="EMBL" id="JABANO010002034">
    <property type="protein sequence ID" value="KAF4757944.1"/>
    <property type="molecule type" value="Genomic_DNA"/>
</dbReference>
<feature type="compositionally biased region" description="Polar residues" evidence="1">
    <location>
        <begin position="14"/>
        <end position="27"/>
    </location>
</feature>
<evidence type="ECO:0000313" key="2">
    <source>
        <dbReference type="EMBL" id="KAF4737538.1"/>
    </source>
</evidence>
<evidence type="ECO:0000256" key="1">
    <source>
        <dbReference type="SAM" id="MobiDB-lite"/>
    </source>
</evidence>
<organism evidence="2 5">
    <name type="scientific">Perkinsus olseni</name>
    <name type="common">Perkinsus atlanticus</name>
    <dbReference type="NCBI Taxonomy" id="32597"/>
    <lineage>
        <taxon>Eukaryota</taxon>
        <taxon>Sar</taxon>
        <taxon>Alveolata</taxon>
        <taxon>Perkinsozoa</taxon>
        <taxon>Perkinsea</taxon>
        <taxon>Perkinsida</taxon>
        <taxon>Perkinsidae</taxon>
        <taxon>Perkinsus</taxon>
    </lineage>
</organism>
<feature type="non-terminal residue" evidence="2">
    <location>
        <position position="1"/>
    </location>
</feature>
<dbReference type="Proteomes" id="UP000553632">
    <property type="component" value="Unassembled WGS sequence"/>
</dbReference>
<feature type="region of interest" description="Disordered" evidence="1">
    <location>
        <begin position="1"/>
        <end position="30"/>
    </location>
</feature>
<gene>
    <name evidence="2" type="ORF">FOZ62_018835</name>
    <name evidence="3" type="ORF">FOZ63_001826</name>
</gene>
<protein>
    <submittedName>
        <fullName evidence="2">Uncharacterized protein</fullName>
    </submittedName>
</protein>
<proteinExistence type="predicted"/>
<dbReference type="Proteomes" id="UP000574390">
    <property type="component" value="Unassembled WGS sequence"/>
</dbReference>
<evidence type="ECO:0000313" key="5">
    <source>
        <dbReference type="Proteomes" id="UP000574390"/>
    </source>
</evidence>